<dbReference type="GO" id="GO:0006955">
    <property type="term" value="P:immune response"/>
    <property type="evidence" value="ECO:0007669"/>
    <property type="project" value="TreeGrafter"/>
</dbReference>
<dbReference type="RefSeq" id="WP_108904769.1">
    <property type="nucleotide sequence ID" value="NZ_CP029187.1"/>
</dbReference>
<keyword evidence="1 3" id="KW-0732">Signal</keyword>
<evidence type="ECO:0000259" key="4">
    <source>
        <dbReference type="PROSITE" id="PS50835"/>
    </source>
</evidence>
<keyword evidence="6" id="KW-1185">Reference proteome</keyword>
<proteinExistence type="predicted"/>
<dbReference type="GO" id="GO:0004888">
    <property type="term" value="F:transmembrane signaling receptor activity"/>
    <property type="evidence" value="ECO:0007669"/>
    <property type="project" value="TreeGrafter"/>
</dbReference>
<dbReference type="InterPro" id="IPR036179">
    <property type="entry name" value="Ig-like_dom_sf"/>
</dbReference>
<evidence type="ECO:0000313" key="6">
    <source>
        <dbReference type="Proteomes" id="UP000244937"/>
    </source>
</evidence>
<dbReference type="Proteomes" id="UP000244937">
    <property type="component" value="Chromosome"/>
</dbReference>
<dbReference type="EMBL" id="CP029187">
    <property type="protein sequence ID" value="AWI26998.1"/>
    <property type="molecule type" value="Genomic_DNA"/>
</dbReference>
<protein>
    <recommendedName>
        <fullName evidence="4">Ig-like domain-containing protein</fullName>
    </recommendedName>
</protein>
<feature type="signal peptide" evidence="3">
    <location>
        <begin position="1"/>
        <end position="21"/>
    </location>
</feature>
<organism evidence="5 6">
    <name type="scientific">Flavobacterium pallidum</name>
    <dbReference type="NCBI Taxonomy" id="2172098"/>
    <lineage>
        <taxon>Bacteria</taxon>
        <taxon>Pseudomonadati</taxon>
        <taxon>Bacteroidota</taxon>
        <taxon>Flavobacteriia</taxon>
        <taxon>Flavobacteriales</taxon>
        <taxon>Flavobacteriaceae</taxon>
        <taxon>Flavobacterium</taxon>
    </lineage>
</organism>
<dbReference type="GO" id="GO:0009897">
    <property type="term" value="C:external side of plasma membrane"/>
    <property type="evidence" value="ECO:0007669"/>
    <property type="project" value="TreeGrafter"/>
</dbReference>
<evidence type="ECO:0000313" key="5">
    <source>
        <dbReference type="EMBL" id="AWI26998.1"/>
    </source>
</evidence>
<dbReference type="InterPro" id="IPR050488">
    <property type="entry name" value="Ig_Fc_receptor"/>
</dbReference>
<dbReference type="InterPro" id="IPR026341">
    <property type="entry name" value="T9SS_type_B"/>
</dbReference>
<dbReference type="NCBIfam" id="TIGR04131">
    <property type="entry name" value="Bac_Flav_CTERM"/>
    <property type="match status" value="1"/>
</dbReference>
<dbReference type="OrthoDB" id="1652165at2"/>
<sequence>MMKNKLLITLLISCLYGVSYAQLASPDVDAGNGGQAAWCPGSGVATSFINFTPGNQTTAYTVKEIPYNPPYSFDPVPGSTLIPIPTTGNQDDFWADDLFTLPFAFNFWGNSYTNTSIGSNGVICFNTTGAYAPGEYCPYPVTGGLPNGTTIRNAIFGILQDINFTDIPYPGVTTINYYVYDQGQNVAPGRVFIFNVNKVLQFGDGTNPDTNAAGVQTYQMVLYETTNIIDVYVKRRVPYNPWFAGRGIIGLINNAGNQWIAAPGCNGTNFTAIGKAFRFTPAGPQNATIQWTLNGNPIPNSNVDNVAVPNTVPGDILEATVTYNNPGAAPASFSSGPITVQPNFVLPQPGPVEKITCPGNNGPYTFNASKDSFFLDGVPNPTDYEIAYYENYQDADDYANNYITNINAYPVNASDLPKTIYVRVTEIASGSGCYTVQSFTLEKEEPVGTISYDPVICRSSASSAPVHKSATFTEGGEFVGSSPDLFVNPVTGDIDLDQTIGGTYTVDYYYTPECPNYKSSFTFTIVDTPTAQFDSTSGSVCPGVNSPLSFSGTIGATITYTKTDATNGIETHTTTIQGNGTAVDYYPINEETVFELQKVTTATSPSCEYVFAPGTTVTFDNDAPSATIVDADDSDFCPGGSTLINIQGTAGGTVNYTGPSGTGTVVIDPNTGKGSFSTQALTTQGTYTYTLTDITNPNCPTTAEPITGQSITITVNPLPVLQSFSPATPTVCPGDNVGLNFVGTPNATVNFHDSNNTPLSYVIPAGGSGQAQYPASTYILDNITSADLCVTPLTQSITVGLDVPPSITTDPVNPPAICEGGSFTLNVVATGTNLTYEWKHGTNTVQNGPSNTYTKTNALLADLGDYNVIVHGKCTPDAISGMATVSIAPGPHFVTQPVAPAENCIGGDIQLTVTTTNTDNNTTYDWRKDGVSIGETTDTLDIIGLTAADNGTQYTVVVTNPGCGSITSVPVTVNVGKNTEIITQPVTSLDLCESDPLMLSVTAVGEHLQYIWRRNNQVVQSGPSNSYTVNNTDVLTDSGTYDVIVEGTCGTPTSVTSTATVVNIFRKPTIVSQPQGPSSDLCTGMPLTLTVQASGDITTYQWQRNGVNVGTNSNTYSDPSVVATEVSDSYICIISNPYCDPVSTIPVLVKVNVAPIIDQQPVSQTVCVDEQINLTVQVTVTGNVTYRWQHDGVDVGTNAPTYQVEHAALSDSGVYRCIIKNDSCPAVYSDPVTVLVRPLPDATIANGMESTICDNTGTDVIFTGTPNAIVTYTVNGGENQTITLNPSGSARLLTGVLGQTTTYSLVSVAANNNPPCPKALTGEAIVTVQEIPDPELDQDGYICLDPVSGQTMTGSFYELNTGLTTAQGYEFVWYLDDVEIPGATEGAYNAVAQGSYKVIITDTATGCTDSAMAPITTSTPPLTITAQVDTLFFADNASIIVTAQPASTDYEYRLDDGPWQSDNIFTGVRTVVSIDNSGDHTVYVRDSKACDELSYDVKVIDYPKYFTPNGDGFHDTWNISTLSNQPNAKIFIFDRYGKLLKQISTTNPTGWDGTYNGQPMAADDYWFVVKYTEQGINKEFKAHFAIKR</sequence>
<feature type="domain" description="Ig-like" evidence="4">
    <location>
        <begin position="1068"/>
        <end position="1233"/>
    </location>
</feature>
<gene>
    <name evidence="5" type="ORF">HYN49_14390</name>
</gene>
<evidence type="ECO:0000256" key="3">
    <source>
        <dbReference type="SAM" id="SignalP"/>
    </source>
</evidence>
<reference evidence="5 6" key="1">
    <citation type="submission" date="2018-05" db="EMBL/GenBank/DDBJ databases">
        <title>Genome sequencing of Flavobacterium sp. HYN0049.</title>
        <authorList>
            <person name="Yi H."/>
            <person name="Baek C."/>
        </authorList>
    </citation>
    <scope>NUCLEOTIDE SEQUENCE [LARGE SCALE GENOMIC DNA]</scope>
    <source>
        <strain evidence="5 6">HYN0049</strain>
    </source>
</reference>
<dbReference type="InterPro" id="IPR003599">
    <property type="entry name" value="Ig_sub"/>
</dbReference>
<dbReference type="SMART" id="SM00409">
    <property type="entry name" value="IG"/>
    <property type="match status" value="3"/>
</dbReference>
<dbReference type="InterPro" id="IPR013783">
    <property type="entry name" value="Ig-like_fold"/>
</dbReference>
<keyword evidence="2" id="KW-1015">Disulfide bond</keyword>
<evidence type="ECO:0000256" key="2">
    <source>
        <dbReference type="ARBA" id="ARBA00023157"/>
    </source>
</evidence>
<feature type="chain" id="PRO_5015657810" description="Ig-like domain-containing protein" evidence="3">
    <location>
        <begin position="22"/>
        <end position="1588"/>
    </location>
</feature>
<dbReference type="PANTHER" id="PTHR11481:SF60">
    <property type="entry name" value="IG-LIKE DOMAIN-CONTAINING PROTEIN"/>
    <property type="match status" value="1"/>
</dbReference>
<dbReference type="GO" id="GO:0007166">
    <property type="term" value="P:cell surface receptor signaling pathway"/>
    <property type="evidence" value="ECO:0007669"/>
    <property type="project" value="TreeGrafter"/>
</dbReference>
<dbReference type="SUPFAM" id="SSF48726">
    <property type="entry name" value="Immunoglobulin"/>
    <property type="match status" value="5"/>
</dbReference>
<dbReference type="KEGG" id="fpal:HYN49_14390"/>
<dbReference type="InterPro" id="IPR007110">
    <property type="entry name" value="Ig-like_dom"/>
</dbReference>
<name>A0A2S1SKR7_9FLAO</name>
<accession>A0A2S1SKR7</accession>
<feature type="domain" description="Ig-like" evidence="4">
    <location>
        <begin position="891"/>
        <end position="972"/>
    </location>
</feature>
<evidence type="ECO:0000256" key="1">
    <source>
        <dbReference type="ARBA" id="ARBA00022729"/>
    </source>
</evidence>
<dbReference type="Gene3D" id="2.60.40.10">
    <property type="entry name" value="Immunoglobulins"/>
    <property type="match status" value="5"/>
</dbReference>
<dbReference type="PANTHER" id="PTHR11481">
    <property type="entry name" value="IMMUNOGLOBULIN FC RECEPTOR"/>
    <property type="match status" value="1"/>
</dbReference>
<dbReference type="Pfam" id="PF13585">
    <property type="entry name" value="CHU_C"/>
    <property type="match status" value="1"/>
</dbReference>
<dbReference type="PROSITE" id="PS50835">
    <property type="entry name" value="IG_LIKE"/>
    <property type="match status" value="2"/>
</dbReference>